<feature type="compositionally biased region" description="Basic and acidic residues" evidence="1">
    <location>
        <begin position="23"/>
        <end position="49"/>
    </location>
</feature>
<dbReference type="InterPro" id="IPR058935">
    <property type="entry name" value="At4g15545-like_C"/>
</dbReference>
<dbReference type="EMBL" id="JBBPBN010000015">
    <property type="protein sequence ID" value="KAK9024394.1"/>
    <property type="molecule type" value="Genomic_DNA"/>
</dbReference>
<comment type="caution">
    <text evidence="3">The sequence shown here is derived from an EMBL/GenBank/DDBJ whole genome shotgun (WGS) entry which is preliminary data.</text>
</comment>
<dbReference type="PANTHER" id="PTHR47383:SF8">
    <property type="entry name" value="OS01G0768300 PROTEIN"/>
    <property type="match status" value="1"/>
</dbReference>
<dbReference type="PANTHER" id="PTHR47383">
    <property type="entry name" value="OS03G0659800 PROTEIN"/>
    <property type="match status" value="1"/>
</dbReference>
<accession>A0ABR2SHJ2</accession>
<evidence type="ECO:0000313" key="4">
    <source>
        <dbReference type="Proteomes" id="UP001396334"/>
    </source>
</evidence>
<feature type="compositionally biased region" description="Polar residues" evidence="1">
    <location>
        <begin position="127"/>
        <end position="145"/>
    </location>
</feature>
<feature type="compositionally biased region" description="Polar residues" evidence="1">
    <location>
        <begin position="88"/>
        <end position="118"/>
    </location>
</feature>
<evidence type="ECO:0000256" key="1">
    <source>
        <dbReference type="SAM" id="MobiDB-lite"/>
    </source>
</evidence>
<feature type="domain" description="At4g15545-like C-terminal" evidence="2">
    <location>
        <begin position="158"/>
        <end position="224"/>
    </location>
</feature>
<protein>
    <recommendedName>
        <fullName evidence="2">At4g15545-like C-terminal domain-containing protein</fullName>
    </recommendedName>
</protein>
<gene>
    <name evidence="3" type="ORF">V6N11_004558</name>
</gene>
<dbReference type="Pfam" id="PF25972">
    <property type="entry name" value="At4g15545_C"/>
    <property type="match status" value="1"/>
</dbReference>
<keyword evidence="4" id="KW-1185">Reference proteome</keyword>
<name>A0ABR2SHJ2_9ROSI</name>
<dbReference type="Proteomes" id="UP001396334">
    <property type="component" value="Unassembled WGS sequence"/>
</dbReference>
<evidence type="ECO:0000313" key="3">
    <source>
        <dbReference type="EMBL" id="KAK9024394.1"/>
    </source>
</evidence>
<proteinExistence type="predicted"/>
<reference evidence="3 4" key="1">
    <citation type="journal article" date="2024" name="G3 (Bethesda)">
        <title>Genome assembly of Hibiscus sabdariffa L. provides insights into metabolisms of medicinal natural products.</title>
        <authorList>
            <person name="Kim T."/>
        </authorList>
    </citation>
    <scope>NUCLEOTIDE SEQUENCE [LARGE SCALE GENOMIC DNA]</scope>
    <source>
        <strain evidence="3">TK-2024</strain>
        <tissue evidence="3">Old leaves</tissue>
    </source>
</reference>
<sequence>MKVKLSKERDSLAITANKLSRDLSKQAETVDIRTHDQSVPKAYPGKDDGISASTHSSNGLMGMGNTFDEATRHAGQRLSITPYITPRLSPTGTPKIISTVSPRNRSAVQSLQRSSASMSPRKPSYDGRTSLSSWYPLSQQSSRANSPPRGHSLPVRTPRIDGKEFFRRVRSRLSYEQFSAFLANIKELNAQKQTREDTLRKSEEIFGTDNKDVFLSFQGLLNRNIH</sequence>
<feature type="region of interest" description="Disordered" evidence="1">
    <location>
        <begin position="23"/>
        <end position="51"/>
    </location>
</feature>
<evidence type="ECO:0000259" key="2">
    <source>
        <dbReference type="Pfam" id="PF25972"/>
    </source>
</evidence>
<feature type="region of interest" description="Disordered" evidence="1">
    <location>
        <begin position="83"/>
        <end position="157"/>
    </location>
</feature>
<organism evidence="3 4">
    <name type="scientific">Hibiscus sabdariffa</name>
    <name type="common">roselle</name>
    <dbReference type="NCBI Taxonomy" id="183260"/>
    <lineage>
        <taxon>Eukaryota</taxon>
        <taxon>Viridiplantae</taxon>
        <taxon>Streptophyta</taxon>
        <taxon>Embryophyta</taxon>
        <taxon>Tracheophyta</taxon>
        <taxon>Spermatophyta</taxon>
        <taxon>Magnoliopsida</taxon>
        <taxon>eudicotyledons</taxon>
        <taxon>Gunneridae</taxon>
        <taxon>Pentapetalae</taxon>
        <taxon>rosids</taxon>
        <taxon>malvids</taxon>
        <taxon>Malvales</taxon>
        <taxon>Malvaceae</taxon>
        <taxon>Malvoideae</taxon>
        <taxon>Hibiscus</taxon>
    </lineage>
</organism>
<dbReference type="InterPro" id="IPR058936">
    <property type="entry name" value="At4g15545-like"/>
</dbReference>